<dbReference type="SUPFAM" id="SSF81923">
    <property type="entry name" value="Double Clp-N motif"/>
    <property type="match status" value="1"/>
</dbReference>
<sequence>MRAGVCAAQQTLSAEAASVLKHSLTLARRRGHAQVTPLHVAATLLSSRASLLRRACLKSQPHQPSHHPLQCRALELCFNVALNRLPATPGPLLHAQPSLSNALVAALKRAQAHQRRGCIEQQQQQPPLIAIKVELEQLILSILDDPSVSRVMREAGFSSTAVKNNLEDTNNSVSSVFQCYNTSGGIYSTPNSPPTESHRDHVLNSSTFWHSSHLLSYASEQNPNFLFSPQKKPIISDASSSLKEDVHVVFDVLLRKKRKNTVIVGDTLSMAEGVVAEVMGKVERGDNIPEDLKSVHFIKFQFSSVPLRFMKKEEVEMNVSDLKRKVDSFASSGGGVIIYTGDLKWTVDHSGDDERELGNNVYSPVDHLIAEIGKMVSWYNNNSSSSNTRVWLMAIANYQTYMKCQMKQPPLDVHWSLQAVSVPSGGLGLSLNATSGQLDSRINFAKNPSHDLEKTPFNFVKEEQDVLTCCPECKSNYEKEASFKSIQQKSFPLNSINNDTENGSAQLPFWLKPHGIETLLKDDLIQLRRKYNKMCQSLHKGSHNNPNNPNSVISNQCYLGRDYNWPNKNSIYADSETISFAYPAVIKTNQTASSLPRFRRQQSCHIDFSFSNGSSKYQSVEPNLDSLKGIDDKELKITLALGNLSYTDTPTSEKMAIDADLFNVFQENVPWQCDTIPLILEALADSKGNDQDKFILIKGNDMVGKRRFAVGLAKFMFGSTSDLLFCMNMKDNVAEKREMLEKALRNHEKLVVLVEDVDYADCEFAKFLAEGYETGKMDNGHAIFILTMDGEKGYNKSKENVDSVIQMKLLVNNLDHNKRKADNWDLPIRSKNQRNNEIDQEVSSDFADKIKIRQFTKESNSNALDLNLKADEEADKSDSTSEITPNSLRFLEKIKNRYVLNRDSDQEARAREMFLSKLKKSFDEVCGSRNITSSFTVEEKVLEEILQGSGLYLNSLFEQWLKEVFQTSLRMVDSGNEGERVNIRLCLGGKGESCPEDGFMGTCLPKSIT</sequence>
<reference evidence="5 6" key="1">
    <citation type="journal article" date="2021" name="Comput. Struct. Biotechnol. J.">
        <title>De novo genome assembly of the potent medicinal plant Rehmannia glutinosa using nanopore technology.</title>
        <authorList>
            <person name="Ma L."/>
            <person name="Dong C."/>
            <person name="Song C."/>
            <person name="Wang X."/>
            <person name="Zheng X."/>
            <person name="Niu Y."/>
            <person name="Chen S."/>
            <person name="Feng W."/>
        </authorList>
    </citation>
    <scope>NUCLEOTIDE SEQUENCE [LARGE SCALE GENOMIC DNA]</scope>
    <source>
        <strain evidence="5">DH-2019</strain>
    </source>
</reference>
<keyword evidence="6" id="KW-1185">Reference proteome</keyword>
<dbReference type="EMBL" id="JABTTQ020000360">
    <property type="protein sequence ID" value="KAK6139797.1"/>
    <property type="molecule type" value="Genomic_DNA"/>
</dbReference>
<evidence type="ECO:0000259" key="4">
    <source>
        <dbReference type="PROSITE" id="PS51903"/>
    </source>
</evidence>
<dbReference type="InterPro" id="IPR058680">
    <property type="entry name" value="NBD_SMAX1-like"/>
</dbReference>
<dbReference type="PANTHER" id="PTHR43572">
    <property type="entry name" value="CHAPERONE PROTEIN CLPD, CHLOROPLASTIC"/>
    <property type="match status" value="1"/>
</dbReference>
<dbReference type="InterPro" id="IPR027417">
    <property type="entry name" value="P-loop_NTPase"/>
</dbReference>
<dbReference type="Pfam" id="PF23569">
    <property type="entry name" value="NBD_SMAX1"/>
    <property type="match status" value="1"/>
</dbReference>
<dbReference type="InterPro" id="IPR036628">
    <property type="entry name" value="Clp_N_dom_sf"/>
</dbReference>
<dbReference type="InterPro" id="IPR004176">
    <property type="entry name" value="Clp_R_N"/>
</dbReference>
<name>A0ABR0W0R5_REHGL</name>
<organism evidence="5 6">
    <name type="scientific">Rehmannia glutinosa</name>
    <name type="common">Chinese foxglove</name>
    <dbReference type="NCBI Taxonomy" id="99300"/>
    <lineage>
        <taxon>Eukaryota</taxon>
        <taxon>Viridiplantae</taxon>
        <taxon>Streptophyta</taxon>
        <taxon>Embryophyta</taxon>
        <taxon>Tracheophyta</taxon>
        <taxon>Spermatophyta</taxon>
        <taxon>Magnoliopsida</taxon>
        <taxon>eudicotyledons</taxon>
        <taxon>Gunneridae</taxon>
        <taxon>Pentapetalae</taxon>
        <taxon>asterids</taxon>
        <taxon>lamiids</taxon>
        <taxon>Lamiales</taxon>
        <taxon>Orobanchaceae</taxon>
        <taxon>Rehmannieae</taxon>
        <taxon>Rehmannia</taxon>
    </lineage>
</organism>
<dbReference type="Proteomes" id="UP001318860">
    <property type="component" value="Unassembled WGS sequence"/>
</dbReference>
<accession>A0ABR0W0R5</accession>
<evidence type="ECO:0000256" key="3">
    <source>
        <dbReference type="PROSITE-ProRule" id="PRU01251"/>
    </source>
</evidence>
<dbReference type="InterPro" id="IPR051650">
    <property type="entry name" value="SL_signaling_regulator"/>
</dbReference>
<proteinExistence type="inferred from homology"/>
<feature type="domain" description="Clp R" evidence="4">
    <location>
        <begin position="8"/>
        <end position="172"/>
    </location>
</feature>
<protein>
    <recommendedName>
        <fullName evidence="4">Clp R domain-containing protein</fullName>
    </recommendedName>
</protein>
<gene>
    <name evidence="5" type="ORF">DH2020_026473</name>
</gene>
<evidence type="ECO:0000313" key="5">
    <source>
        <dbReference type="EMBL" id="KAK6139797.1"/>
    </source>
</evidence>
<dbReference type="PROSITE" id="PS51903">
    <property type="entry name" value="CLP_R"/>
    <property type="match status" value="1"/>
</dbReference>
<evidence type="ECO:0000256" key="2">
    <source>
        <dbReference type="ARBA" id="ARBA00022737"/>
    </source>
</evidence>
<dbReference type="Gene3D" id="1.10.1780.10">
    <property type="entry name" value="Clp, N-terminal domain"/>
    <property type="match status" value="1"/>
</dbReference>
<dbReference type="PANTHER" id="PTHR43572:SF3">
    <property type="entry name" value="PROTEIN SMAX1-LIKE 5"/>
    <property type="match status" value="1"/>
</dbReference>
<comment type="caution">
    <text evidence="5">The sequence shown here is derived from an EMBL/GenBank/DDBJ whole genome shotgun (WGS) entry which is preliminary data.</text>
</comment>
<dbReference type="Pfam" id="PF02861">
    <property type="entry name" value="Clp_N"/>
    <property type="match status" value="1"/>
</dbReference>
<dbReference type="Gene3D" id="3.40.50.300">
    <property type="entry name" value="P-loop containing nucleotide triphosphate hydrolases"/>
    <property type="match status" value="1"/>
</dbReference>
<evidence type="ECO:0000256" key="1">
    <source>
        <dbReference type="ARBA" id="ARBA00008675"/>
    </source>
</evidence>
<comment type="similarity">
    <text evidence="1">Belongs to the ClpA/ClpB family.</text>
</comment>
<keyword evidence="2 3" id="KW-0677">Repeat</keyword>
<evidence type="ECO:0000313" key="6">
    <source>
        <dbReference type="Proteomes" id="UP001318860"/>
    </source>
</evidence>